<keyword evidence="1 3" id="KW-0560">Oxidoreductase</keyword>
<dbReference type="GO" id="GO:0070403">
    <property type="term" value="F:NAD+ binding"/>
    <property type="evidence" value="ECO:0007669"/>
    <property type="project" value="InterPro"/>
</dbReference>
<dbReference type="Gene3D" id="3.40.50.720">
    <property type="entry name" value="NAD(P)-binding Rossmann-like Domain"/>
    <property type="match status" value="1"/>
</dbReference>
<dbReference type="Gene3D" id="1.10.3660.10">
    <property type="entry name" value="6-phosphogluconate dehydrogenase C-terminal like domain"/>
    <property type="match status" value="1"/>
</dbReference>
<accession>S5UBQ2</accession>
<dbReference type="EMBL" id="KF264555">
    <property type="protein sequence ID" value="AGS49819.1"/>
    <property type="molecule type" value="Genomic_DNA"/>
</dbReference>
<dbReference type="InterPro" id="IPR050812">
    <property type="entry name" value="Preph/Arog_dehydrog"/>
</dbReference>
<dbReference type="InterPro" id="IPR036291">
    <property type="entry name" value="NAD(P)-bd_dom_sf"/>
</dbReference>
<feature type="domain" description="Prephenate/arogenate dehydrogenase" evidence="2">
    <location>
        <begin position="14"/>
        <end position="294"/>
    </location>
</feature>
<dbReference type="InterPro" id="IPR046826">
    <property type="entry name" value="PDH_N"/>
</dbReference>
<dbReference type="InterPro" id="IPR003099">
    <property type="entry name" value="Prephen_DH"/>
</dbReference>
<name>S5UBQ2_9BACT</name>
<dbReference type="PANTHER" id="PTHR21363:SF0">
    <property type="entry name" value="PREPHENATE DEHYDROGENASE [NADP(+)]"/>
    <property type="match status" value="1"/>
</dbReference>
<protein>
    <submittedName>
        <fullName evidence="3">Arogenate dehydrogenase</fullName>
        <ecNumber evidence="3">1.3.1.43</ecNumber>
    </submittedName>
</protein>
<dbReference type="SUPFAM" id="SSF48179">
    <property type="entry name" value="6-phosphogluconate dehydrogenase C-terminal domain-like"/>
    <property type="match status" value="1"/>
</dbReference>
<dbReference type="Pfam" id="PF20463">
    <property type="entry name" value="PDH_C"/>
    <property type="match status" value="1"/>
</dbReference>
<dbReference type="PROSITE" id="PS51176">
    <property type="entry name" value="PDH_ADH"/>
    <property type="match status" value="1"/>
</dbReference>
<dbReference type="AlphaFoldDB" id="S5UBQ2"/>
<dbReference type="NCBIfam" id="NF005112">
    <property type="entry name" value="PRK06545.2-4"/>
    <property type="match status" value="1"/>
</dbReference>
<evidence type="ECO:0000313" key="3">
    <source>
        <dbReference type="EMBL" id="AGS49819.1"/>
    </source>
</evidence>
<dbReference type="PANTHER" id="PTHR21363">
    <property type="entry name" value="PREPHENATE DEHYDROGENASE"/>
    <property type="match status" value="1"/>
</dbReference>
<dbReference type="EC" id="1.3.1.43" evidence="3"/>
<dbReference type="GO" id="GO:0004665">
    <property type="term" value="F:prephenate dehydrogenase (NADP+) activity"/>
    <property type="evidence" value="ECO:0007669"/>
    <property type="project" value="InterPro"/>
</dbReference>
<dbReference type="GO" id="GO:0006571">
    <property type="term" value="P:tyrosine biosynthetic process"/>
    <property type="evidence" value="ECO:0007669"/>
    <property type="project" value="InterPro"/>
</dbReference>
<dbReference type="SUPFAM" id="SSF51735">
    <property type="entry name" value="NAD(P)-binding Rossmann-fold domains"/>
    <property type="match status" value="1"/>
</dbReference>
<dbReference type="InterPro" id="IPR008927">
    <property type="entry name" value="6-PGluconate_DH-like_C_sf"/>
</dbReference>
<evidence type="ECO:0000256" key="1">
    <source>
        <dbReference type="ARBA" id="ARBA00023002"/>
    </source>
</evidence>
<proteinExistence type="predicted"/>
<dbReference type="Pfam" id="PF02153">
    <property type="entry name" value="PDH_N"/>
    <property type="match status" value="1"/>
</dbReference>
<dbReference type="GO" id="GO:0047794">
    <property type="term" value="F:cyclohexadienyl dehydrogenase activity"/>
    <property type="evidence" value="ECO:0007669"/>
    <property type="project" value="UniProtKB-EC"/>
</dbReference>
<dbReference type="GO" id="GO:0008977">
    <property type="term" value="F:prephenate dehydrogenase (NAD+) activity"/>
    <property type="evidence" value="ECO:0007669"/>
    <property type="project" value="InterPro"/>
</dbReference>
<organism evidence="3">
    <name type="scientific">uncultured bacterium esnapd16.1</name>
    <dbReference type="NCBI Taxonomy" id="1366596"/>
    <lineage>
        <taxon>Bacteria</taxon>
        <taxon>environmental samples</taxon>
    </lineage>
</organism>
<sequence length="375" mass="38514">MNKPRRRREHPMPRSLLVIGTGLVGTSVALAARRAGVTVFLADRDLTAARVAESLGAGLAEPPAVPVDLALIAVPPTQVGVVLQGAQRRGAARSYTDVAGVKGQPERDVLRLAPDPVAYVGGHSMAGRERSGPLAATADLFTGKTWALSPSRRTGAEALRSATALVEICGAVPVRLDSGTHDAMVAVTSHVPHLMASLTAARLRDAPPGTETLIGQGVRDVTRSAAGDPELWADIVQCNAPAVAAVLRAVCGDLTRLSAAVDVLAGAGPDGRDRAVRMVTDVLARGVAGAGRTRPPGALAEFRVALDRGPGTLGRLLGAAAAHGVVADRTDAVRPGDERIVVHLRVPAAAAGAVTAELTAAGWDVGRTERVADRR</sequence>
<dbReference type="InterPro" id="IPR046825">
    <property type="entry name" value="PDH_C"/>
</dbReference>
<evidence type="ECO:0000259" key="2">
    <source>
        <dbReference type="PROSITE" id="PS51176"/>
    </source>
</evidence>
<reference evidence="3" key="1">
    <citation type="journal article" date="2013" name="Proc. Natl. Acad. Sci. U.S.A.">
        <title>Mapping gene clusters within arrayed metagenomic libraries to expand the structural diversity of biomedically relevant natural products.</title>
        <authorList>
            <person name="Owen J.G."/>
            <person name="Reddy B.V."/>
            <person name="Ternei M.A."/>
            <person name="Charlop-Powers Z."/>
            <person name="Calle P.Y."/>
            <person name="Kim J.H."/>
            <person name="Brady S.F."/>
        </authorList>
    </citation>
    <scope>NUCLEOTIDE SEQUENCE</scope>
</reference>